<dbReference type="GO" id="GO:0005737">
    <property type="term" value="C:cytoplasm"/>
    <property type="evidence" value="ECO:0007669"/>
    <property type="project" value="UniProtKB-SubCell"/>
</dbReference>
<dbReference type="Pfam" id="PF00271">
    <property type="entry name" value="Helicase_C"/>
    <property type="match status" value="1"/>
</dbReference>
<feature type="domain" description="Helicase C-terminal" evidence="14">
    <location>
        <begin position="429"/>
        <end position="583"/>
    </location>
</feature>
<dbReference type="GO" id="GO:0005524">
    <property type="term" value="F:ATP binding"/>
    <property type="evidence" value="ECO:0007669"/>
    <property type="project" value="UniProtKB-KW"/>
</dbReference>
<evidence type="ECO:0000256" key="1">
    <source>
        <dbReference type="ARBA" id="ARBA00004496"/>
    </source>
</evidence>
<evidence type="ECO:0000256" key="2">
    <source>
        <dbReference type="ARBA" id="ARBA00022490"/>
    </source>
</evidence>
<dbReference type="GO" id="GO:0003684">
    <property type="term" value="F:damaged DNA binding"/>
    <property type="evidence" value="ECO:0007669"/>
    <property type="project" value="InterPro"/>
</dbReference>
<dbReference type="Proteomes" id="UP001063350">
    <property type="component" value="Chromosome"/>
</dbReference>
<dbReference type="InterPro" id="IPR027417">
    <property type="entry name" value="P-loop_NTPase"/>
</dbReference>
<dbReference type="InterPro" id="IPR011545">
    <property type="entry name" value="DEAD/DEAH_box_helicase_dom"/>
</dbReference>
<dbReference type="InterPro" id="IPR014001">
    <property type="entry name" value="Helicase_ATP-bd"/>
</dbReference>
<dbReference type="SMART" id="SM00490">
    <property type="entry name" value="HELICc"/>
    <property type="match status" value="1"/>
</dbReference>
<keyword evidence="16" id="KW-1185">Reference proteome</keyword>
<dbReference type="SMART" id="SM01058">
    <property type="entry name" value="CarD_TRCF"/>
    <property type="match status" value="1"/>
</dbReference>
<comment type="subcellular location">
    <subcellularLocation>
        <location evidence="1">Cytoplasm</location>
    </subcellularLocation>
</comment>
<keyword evidence="5" id="KW-0378">Hydrolase</keyword>
<dbReference type="GO" id="GO:0003678">
    <property type="term" value="F:DNA helicase activity"/>
    <property type="evidence" value="ECO:0007669"/>
    <property type="project" value="TreeGrafter"/>
</dbReference>
<keyword evidence="3" id="KW-0547">Nucleotide-binding</keyword>
<dbReference type="CDD" id="cd17991">
    <property type="entry name" value="DEXHc_TRCF"/>
    <property type="match status" value="1"/>
</dbReference>
<keyword evidence="7" id="KW-0067">ATP-binding</keyword>
<evidence type="ECO:0000313" key="15">
    <source>
        <dbReference type="EMBL" id="BCO10858.1"/>
    </source>
</evidence>
<keyword evidence="4" id="KW-0227">DNA damage</keyword>
<evidence type="ECO:0000256" key="10">
    <source>
        <dbReference type="ARBA" id="ARBA00061104"/>
    </source>
</evidence>
<evidence type="ECO:0000256" key="3">
    <source>
        <dbReference type="ARBA" id="ARBA00022741"/>
    </source>
</evidence>
<dbReference type="GO" id="GO:0006281">
    <property type="term" value="P:DNA repair"/>
    <property type="evidence" value="ECO:0007669"/>
    <property type="project" value="UniProtKB-KW"/>
</dbReference>
<evidence type="ECO:0000259" key="14">
    <source>
        <dbReference type="PROSITE" id="PS51194"/>
    </source>
</evidence>
<dbReference type="InterPro" id="IPR036101">
    <property type="entry name" value="CarD-like/TRCF_RID_sf"/>
</dbReference>
<dbReference type="Pfam" id="PF02559">
    <property type="entry name" value="CarD_TRCF_RID"/>
    <property type="match status" value="1"/>
</dbReference>
<dbReference type="PANTHER" id="PTHR47964:SF1">
    <property type="entry name" value="ATP-DEPENDENT DNA HELICASE HOMOLOG RECG, CHLOROPLASTIC"/>
    <property type="match status" value="1"/>
</dbReference>
<dbReference type="PANTHER" id="PTHR47964">
    <property type="entry name" value="ATP-DEPENDENT DNA HELICASE HOMOLOG RECG, CHLOROPLASTIC"/>
    <property type="match status" value="1"/>
</dbReference>
<gene>
    <name evidence="15" type="ORF">GF1_32340</name>
</gene>
<dbReference type="Gene3D" id="2.40.10.170">
    <property type="match status" value="1"/>
</dbReference>
<proteinExistence type="inferred from homology"/>
<dbReference type="SUPFAM" id="SSF52540">
    <property type="entry name" value="P-loop containing nucleoside triphosphate hydrolases"/>
    <property type="match status" value="3"/>
</dbReference>
<dbReference type="KEGG" id="ddu:GF1_32340"/>
<evidence type="ECO:0000256" key="9">
    <source>
        <dbReference type="ARBA" id="ARBA00023204"/>
    </source>
</evidence>
<accession>A0A915XLI9</accession>
<reference evidence="15" key="1">
    <citation type="submission" date="2020-12" db="EMBL/GenBank/DDBJ databases">
        <title>Desulfobium dissulfuricans gen. nov., sp. nov., a novel mesophilic, sulfate-reducing bacterium isolated from a deep-sea hydrothermal vent.</title>
        <authorList>
            <person name="Hashimoto Y."/>
            <person name="Tame A."/>
            <person name="Sawayama S."/>
            <person name="Miyazaki J."/>
            <person name="Takai K."/>
            <person name="Nakagawa S."/>
        </authorList>
    </citation>
    <scope>NUCLEOTIDE SEQUENCE</scope>
    <source>
        <strain evidence="15">GF1</strain>
    </source>
</reference>
<dbReference type="PROSITE" id="PS51194">
    <property type="entry name" value="HELICASE_CTER"/>
    <property type="match status" value="1"/>
</dbReference>
<evidence type="ECO:0000256" key="5">
    <source>
        <dbReference type="ARBA" id="ARBA00022801"/>
    </source>
</evidence>
<protein>
    <recommendedName>
        <fullName evidence="12">Transcription-repair-coupling factor</fullName>
    </recommendedName>
</protein>
<dbReference type="Pfam" id="PF00270">
    <property type="entry name" value="DEAD"/>
    <property type="match status" value="1"/>
</dbReference>
<evidence type="ECO:0000256" key="4">
    <source>
        <dbReference type="ARBA" id="ARBA00022763"/>
    </source>
</evidence>
<dbReference type="InterPro" id="IPR003711">
    <property type="entry name" value="CarD-like/TRCF_RID"/>
</dbReference>
<feature type="domain" description="Helicase ATP-binding" evidence="13">
    <location>
        <begin position="247"/>
        <end position="408"/>
    </location>
</feature>
<dbReference type="EMBL" id="AP024233">
    <property type="protein sequence ID" value="BCO10858.1"/>
    <property type="molecule type" value="Genomic_DNA"/>
</dbReference>
<dbReference type="InterPro" id="IPR001650">
    <property type="entry name" value="Helicase_C-like"/>
</dbReference>
<comment type="similarity">
    <text evidence="10">In the N-terminal section; belongs to the UvrB family.</text>
</comment>
<sequence>MADKLVTWLEREDRVYLACRSPRQAKHLGEMLQSYHIRTGRSDIPLDLARGTTGQVTLVEHPLSSGFDLVEEKLHILSATELFGEKRLRPGKPGRTRGKEAQPVQVEELDVGDIVVHRDHGLGTFQGLVNMEFAGQRGDFMEIRYRDGDTLYVPVDRLHWVSRYQGLPDQQPRLDRLGSERWQTTKKKVTDAVWKVAQELLEIYARRAIRKGHRFSPPGELYRELEESFPYDETPGQKKAIEEVLDDLTSDQPMDRLVCGDVGYGKTEVAVRAAFKVMEDGYQVAVLVPTTVLAEQHAATFRDRFAGFPVEIACLNRFRSSAEQRKIVAGLADGTIDLVVGTHRLLSKDIVFNRLGLLIVDEEHRFGVSHKEKIKKMRAEVDILTLTATPIPRTLQMSLLGIRDLSVISTPPQRRRAVKTFLARHDQLVIREAVLRELQRGGQLFFVHNRVRTIERVAENINELVPQARVAVAHGQMPGSQLEEIMVRFINHEIDILVCTTIIESGLDIPNAGTIIINRADHLGLADIYQLRGRVGRSSRQSYAYLLVPSLDALTPDAKKRLRALMDCSELGGGFKLAMNDLQIRGAATCSGSPSPATSPLWATTSTWSFCSPRWRN</sequence>
<keyword evidence="6" id="KW-0347">Helicase</keyword>
<dbReference type="GO" id="GO:0016787">
    <property type="term" value="F:hydrolase activity"/>
    <property type="evidence" value="ECO:0007669"/>
    <property type="project" value="UniProtKB-KW"/>
</dbReference>
<dbReference type="SUPFAM" id="SSF141259">
    <property type="entry name" value="CarD-like"/>
    <property type="match status" value="1"/>
</dbReference>
<dbReference type="InterPro" id="IPR004576">
    <property type="entry name" value="Mfd"/>
</dbReference>
<dbReference type="NCBIfam" id="TIGR00580">
    <property type="entry name" value="mfd"/>
    <property type="match status" value="1"/>
</dbReference>
<evidence type="ECO:0000259" key="13">
    <source>
        <dbReference type="PROSITE" id="PS51192"/>
    </source>
</evidence>
<evidence type="ECO:0000256" key="6">
    <source>
        <dbReference type="ARBA" id="ARBA00022806"/>
    </source>
</evidence>
<dbReference type="AlphaFoldDB" id="A0A915XLI9"/>
<keyword evidence="2" id="KW-0963">Cytoplasm</keyword>
<organism evidence="15 16">
    <name type="scientific">Desulfolithobacter dissulfuricans</name>
    <dbReference type="NCBI Taxonomy" id="2795293"/>
    <lineage>
        <taxon>Bacteria</taxon>
        <taxon>Pseudomonadati</taxon>
        <taxon>Thermodesulfobacteriota</taxon>
        <taxon>Desulfobulbia</taxon>
        <taxon>Desulfobulbales</taxon>
        <taxon>Desulfobulbaceae</taxon>
        <taxon>Desulfolithobacter</taxon>
    </lineage>
</organism>
<dbReference type="PROSITE" id="PS51192">
    <property type="entry name" value="HELICASE_ATP_BIND_1"/>
    <property type="match status" value="1"/>
</dbReference>
<keyword evidence="9" id="KW-0234">DNA repair</keyword>
<name>A0A915XLI9_9BACT</name>
<keyword evidence="8" id="KW-0238">DNA-binding</keyword>
<dbReference type="RefSeq" id="WP_267927568.1">
    <property type="nucleotide sequence ID" value="NZ_AP024233.1"/>
</dbReference>
<dbReference type="Gene3D" id="3.40.50.300">
    <property type="entry name" value="P-loop containing nucleotide triphosphate hydrolases"/>
    <property type="match status" value="2"/>
</dbReference>
<evidence type="ECO:0000256" key="8">
    <source>
        <dbReference type="ARBA" id="ARBA00023125"/>
    </source>
</evidence>
<evidence type="ECO:0000313" key="16">
    <source>
        <dbReference type="Proteomes" id="UP001063350"/>
    </source>
</evidence>
<dbReference type="FunFam" id="3.40.50.300:FF:000546">
    <property type="entry name" value="Transcription-repair-coupling factor"/>
    <property type="match status" value="1"/>
</dbReference>
<dbReference type="SMART" id="SM00487">
    <property type="entry name" value="DEXDc"/>
    <property type="match status" value="1"/>
</dbReference>
<evidence type="ECO:0000256" key="7">
    <source>
        <dbReference type="ARBA" id="ARBA00022840"/>
    </source>
</evidence>
<dbReference type="InterPro" id="IPR047112">
    <property type="entry name" value="RecG/Mfd"/>
</dbReference>
<comment type="similarity">
    <text evidence="11">In the C-terminal section; belongs to the helicase family. RecG subfamily.</text>
</comment>
<evidence type="ECO:0000256" key="11">
    <source>
        <dbReference type="ARBA" id="ARBA00061399"/>
    </source>
</evidence>
<evidence type="ECO:0000256" key="12">
    <source>
        <dbReference type="ARBA" id="ARBA00070128"/>
    </source>
</evidence>